<name>A0ABX6C4B5_9CHLR</name>
<dbReference type="InterPro" id="IPR037401">
    <property type="entry name" value="SnoaL-like"/>
</dbReference>
<dbReference type="InterPro" id="IPR032710">
    <property type="entry name" value="NTF2-like_dom_sf"/>
</dbReference>
<reference evidence="2 3" key="1">
    <citation type="submission" date="2019-10" db="EMBL/GenBank/DDBJ databases">
        <title>Thermopilla bonchosmolovskayae gen. nov., sp. nov., a moderately thermophilic Chloroflexi bacterium from a Chukotka hot spring (Arctic, Russia), representing a novel classis Thermopillaia, which include previously uncultivated lineage OLB14.</title>
        <authorList>
            <person name="Kochetkova T.V."/>
            <person name="Zayulina K.S."/>
            <person name="Zhigarkov V.S."/>
            <person name="Minaev N.V."/>
            <person name="Novikov A."/>
            <person name="Toshchakov S.V."/>
            <person name="Elcheninov A.G."/>
            <person name="Kublanov I.V."/>
        </authorList>
    </citation>
    <scope>NUCLEOTIDE SEQUENCE [LARGE SCALE GENOMIC DNA]</scope>
    <source>
        <strain evidence="2 3">3753O</strain>
    </source>
</reference>
<accession>A0ABX6C4B5</accession>
<feature type="domain" description="SnoaL-like" evidence="1">
    <location>
        <begin position="9"/>
        <end position="107"/>
    </location>
</feature>
<dbReference type="RefSeq" id="WP_158067855.1">
    <property type="nucleotide sequence ID" value="NZ_CP042829.1"/>
</dbReference>
<sequence>MDIAQYNADWLRAWTEKDVLRLLEFYHPEVEYRDGQVPQGVKGHAALKAYLEGLFAATPPMTYIPDEVWPIPGGYCGRWYCTVTLPDGSARRLRGFDLVLLEGDRITFNEVYTHTLP</sequence>
<organism evidence="2 3">
    <name type="scientific">Tepidiforma bonchosmolovskayae</name>
    <dbReference type="NCBI Taxonomy" id="2601677"/>
    <lineage>
        <taxon>Bacteria</taxon>
        <taxon>Bacillati</taxon>
        <taxon>Chloroflexota</taxon>
        <taxon>Tepidiformia</taxon>
        <taxon>Tepidiformales</taxon>
        <taxon>Tepidiformaceae</taxon>
        <taxon>Tepidiforma</taxon>
    </lineage>
</organism>
<proteinExistence type="predicted"/>
<gene>
    <name evidence="2" type="ORF">Tbon_11625</name>
</gene>
<dbReference type="Pfam" id="PF12680">
    <property type="entry name" value="SnoaL_2"/>
    <property type="match status" value="1"/>
</dbReference>
<protein>
    <submittedName>
        <fullName evidence="2">Nuclear transport factor 2 family protein</fullName>
    </submittedName>
</protein>
<keyword evidence="3" id="KW-1185">Reference proteome</keyword>
<evidence type="ECO:0000313" key="3">
    <source>
        <dbReference type="Proteomes" id="UP000326331"/>
    </source>
</evidence>
<dbReference type="Gene3D" id="3.10.450.50">
    <property type="match status" value="1"/>
</dbReference>
<dbReference type="Proteomes" id="UP000326331">
    <property type="component" value="Chromosome"/>
</dbReference>
<dbReference type="SUPFAM" id="SSF54427">
    <property type="entry name" value="NTF2-like"/>
    <property type="match status" value="1"/>
</dbReference>
<dbReference type="EMBL" id="CP042829">
    <property type="protein sequence ID" value="QFG03908.1"/>
    <property type="molecule type" value="Genomic_DNA"/>
</dbReference>
<evidence type="ECO:0000259" key="1">
    <source>
        <dbReference type="Pfam" id="PF12680"/>
    </source>
</evidence>
<evidence type="ECO:0000313" key="2">
    <source>
        <dbReference type="EMBL" id="QFG03908.1"/>
    </source>
</evidence>